<dbReference type="Proteomes" id="UP001205609">
    <property type="component" value="Unassembled WGS sequence"/>
</dbReference>
<comment type="caution">
    <text evidence="1">The sequence shown here is derived from an EMBL/GenBank/DDBJ whole genome shotgun (WGS) entry which is preliminary data.</text>
</comment>
<sequence length="146" mass="16958">MTQNLHICYDSLLYIRTSQQLGHCLELHFTTHLTHTTLTFDALVKHILTSHRKSWHTQKQLSSQLLGKQYLTPVYISPKLILCPLQSRRATIQYFINMQQVIGMASQKNGTTIIFTHNRQLNVPYPFTICVKKWKAAQFLMQALDS</sequence>
<accession>A0ABT2EYE8</accession>
<gene>
    <name evidence="1" type="ORF">NXS11_00110</name>
</gene>
<organism evidence="1 2">
    <name type="scientific">Staphylococcus americanisciuri</name>
    <dbReference type="NCBI Taxonomy" id="2973940"/>
    <lineage>
        <taxon>Bacteria</taxon>
        <taxon>Bacillati</taxon>
        <taxon>Bacillota</taxon>
        <taxon>Bacilli</taxon>
        <taxon>Bacillales</taxon>
        <taxon>Staphylococcaceae</taxon>
        <taxon>Staphylococcus</taxon>
    </lineage>
</organism>
<dbReference type="RefSeq" id="WP_259197639.1">
    <property type="nucleotide sequence ID" value="NZ_JANUXY010000001.1"/>
</dbReference>
<name>A0ABT2EYE8_9STAP</name>
<dbReference type="EMBL" id="JANUXY010000001">
    <property type="protein sequence ID" value="MCS4485289.1"/>
    <property type="molecule type" value="Genomic_DNA"/>
</dbReference>
<protein>
    <recommendedName>
        <fullName evidence="3">ComK family protein</fullName>
    </recommendedName>
</protein>
<evidence type="ECO:0000313" key="1">
    <source>
        <dbReference type="EMBL" id="MCS4485289.1"/>
    </source>
</evidence>
<keyword evidence="2" id="KW-1185">Reference proteome</keyword>
<evidence type="ECO:0008006" key="3">
    <source>
        <dbReference type="Google" id="ProtNLM"/>
    </source>
</evidence>
<evidence type="ECO:0000313" key="2">
    <source>
        <dbReference type="Proteomes" id="UP001205609"/>
    </source>
</evidence>
<proteinExistence type="predicted"/>
<reference evidence="1 2" key="1">
    <citation type="journal article" date="2023" name="Int. J. Syst. Evol. Microbiol.">
        <title>Streptococcus sciuri sp. nov., Staphylococcus marylandisciuri sp. nov. and Staphylococcus americanisciuri sp. nov., isolated from faeces of eastern grey squirrel (Sciurus carolinensis).</title>
        <authorList>
            <person name="Volokhov D.V."/>
            <person name="Zagorodnyaya T.A."/>
            <person name="Furtak V.A."/>
            <person name="Nattanmai G."/>
            <person name="Randall L."/>
            <person name="Jose S."/>
            <person name="Gao Y."/>
            <person name="Eisenberg T."/>
            <person name="Delmonte P."/>
            <person name="Blom J."/>
            <person name="Mitchell K.K."/>
        </authorList>
    </citation>
    <scope>NUCLEOTIDE SEQUENCE [LARGE SCALE GENOMIC DNA]</scope>
    <source>
        <strain evidence="1 2">GRT3</strain>
    </source>
</reference>